<gene>
    <name evidence="1" type="ORF">MNBD_NITROSPINAE05-968</name>
</gene>
<protein>
    <submittedName>
        <fullName evidence="1">TPR domain protein, putative component of TonB system</fullName>
    </submittedName>
</protein>
<name>A0A3B1D9H9_9ZZZZ</name>
<organism evidence="1">
    <name type="scientific">hydrothermal vent metagenome</name>
    <dbReference type="NCBI Taxonomy" id="652676"/>
    <lineage>
        <taxon>unclassified sequences</taxon>
        <taxon>metagenomes</taxon>
        <taxon>ecological metagenomes</taxon>
    </lineage>
</organism>
<reference evidence="1" key="1">
    <citation type="submission" date="2018-06" db="EMBL/GenBank/DDBJ databases">
        <authorList>
            <person name="Zhirakovskaya E."/>
        </authorList>
    </citation>
    <scope>NUCLEOTIDE SEQUENCE</scope>
</reference>
<dbReference type="InterPro" id="IPR029063">
    <property type="entry name" value="SAM-dependent_MTases_sf"/>
</dbReference>
<sequence length="226" mass="25618">MKQKLSFRSRLSLKLKQILFPGSKEFWETRYSLGGNSGQGSYGKFALFKAEVLNAFVKEKAILSVVEFGCGDGNQLSLSEYPEYIGLDVSPTAISLCREKFDQDESKSFFLYSPACFVDRQNIFLADLGLSLDVIYHLVEDDVYHAYMDHLFSASQKFVIIYSSDMDQAGGAHARHVRHRKFSARVKTNHPAWKLIEQIKNPYPGKGDFGQGSFADFFIFEKTESS</sequence>
<dbReference type="SUPFAM" id="SSF53335">
    <property type="entry name" value="S-adenosyl-L-methionine-dependent methyltransferases"/>
    <property type="match status" value="1"/>
</dbReference>
<dbReference type="AlphaFoldDB" id="A0A3B1D9H9"/>
<dbReference type="Gene3D" id="3.40.50.150">
    <property type="entry name" value="Vaccinia Virus protein VP39"/>
    <property type="match status" value="1"/>
</dbReference>
<accession>A0A3B1D9H9</accession>
<evidence type="ECO:0000313" key="1">
    <source>
        <dbReference type="EMBL" id="VAX32618.1"/>
    </source>
</evidence>
<proteinExistence type="predicted"/>
<dbReference type="EMBL" id="UOGG01000213">
    <property type="protein sequence ID" value="VAX32618.1"/>
    <property type="molecule type" value="Genomic_DNA"/>
</dbReference>